<evidence type="ECO:0000256" key="1">
    <source>
        <dbReference type="SAM" id="MobiDB-lite"/>
    </source>
</evidence>
<evidence type="ECO:0000313" key="4">
    <source>
        <dbReference type="Proteomes" id="UP001178461"/>
    </source>
</evidence>
<gene>
    <name evidence="3" type="ORF">PODLI_1B031039</name>
</gene>
<feature type="domain" description="C2H2-type" evidence="2">
    <location>
        <begin position="130"/>
        <end position="153"/>
    </location>
</feature>
<dbReference type="EMBL" id="OX395126">
    <property type="protein sequence ID" value="CAI5764940.1"/>
    <property type="molecule type" value="Genomic_DNA"/>
</dbReference>
<name>A0AA35JSH4_9SAUR</name>
<dbReference type="AlphaFoldDB" id="A0AA35JSH4"/>
<dbReference type="InterPro" id="IPR013087">
    <property type="entry name" value="Znf_C2H2_type"/>
</dbReference>
<protein>
    <submittedName>
        <fullName evidence="3">Finger 511</fullName>
    </submittedName>
</protein>
<feature type="domain" description="C2H2-type" evidence="2">
    <location>
        <begin position="66"/>
        <end position="89"/>
    </location>
</feature>
<keyword evidence="4" id="KW-1185">Reference proteome</keyword>
<dbReference type="PANTHER" id="PTHR21354:SF0">
    <property type="entry name" value="ZINC FINGER PROTEIN 511"/>
    <property type="match status" value="1"/>
</dbReference>
<evidence type="ECO:0000313" key="3">
    <source>
        <dbReference type="EMBL" id="CAI5764940.1"/>
    </source>
</evidence>
<organism evidence="3 4">
    <name type="scientific">Podarcis lilfordi</name>
    <name type="common">Lilford's wall lizard</name>
    <dbReference type="NCBI Taxonomy" id="74358"/>
    <lineage>
        <taxon>Eukaryota</taxon>
        <taxon>Metazoa</taxon>
        <taxon>Chordata</taxon>
        <taxon>Craniata</taxon>
        <taxon>Vertebrata</taxon>
        <taxon>Euteleostomi</taxon>
        <taxon>Lepidosauria</taxon>
        <taxon>Squamata</taxon>
        <taxon>Bifurcata</taxon>
        <taxon>Unidentata</taxon>
        <taxon>Episquamata</taxon>
        <taxon>Laterata</taxon>
        <taxon>Lacertibaenia</taxon>
        <taxon>Lacertidae</taxon>
        <taxon>Podarcis</taxon>
    </lineage>
</organism>
<accession>A0AA35JSH4</accession>
<evidence type="ECO:0000259" key="2">
    <source>
        <dbReference type="PROSITE" id="PS00028"/>
    </source>
</evidence>
<reference evidence="3" key="1">
    <citation type="submission" date="2022-12" db="EMBL/GenBank/DDBJ databases">
        <authorList>
            <person name="Alioto T."/>
            <person name="Alioto T."/>
            <person name="Gomez Garrido J."/>
        </authorList>
    </citation>
    <scope>NUCLEOTIDE SEQUENCE</scope>
</reference>
<dbReference type="InterPro" id="IPR039258">
    <property type="entry name" value="ZNF511"/>
</dbReference>
<feature type="domain" description="C2H2-type" evidence="2">
    <location>
        <begin position="93"/>
        <end position="114"/>
    </location>
</feature>
<feature type="region of interest" description="Disordered" evidence="1">
    <location>
        <begin position="1"/>
        <end position="20"/>
    </location>
</feature>
<dbReference type="PROSITE" id="PS00028">
    <property type="entry name" value="ZINC_FINGER_C2H2_1"/>
    <property type="match status" value="3"/>
</dbReference>
<proteinExistence type="predicted"/>
<dbReference type="SMART" id="SM00355">
    <property type="entry name" value="ZnF_C2H2"/>
    <property type="match status" value="3"/>
</dbReference>
<dbReference type="Proteomes" id="UP001178461">
    <property type="component" value="Chromosome 1"/>
</dbReference>
<feature type="compositionally biased region" description="Basic and acidic residues" evidence="1">
    <location>
        <begin position="1"/>
        <end position="10"/>
    </location>
</feature>
<feature type="region of interest" description="Disordered" evidence="1">
    <location>
        <begin position="166"/>
        <end position="238"/>
    </location>
</feature>
<sequence length="257" mass="28514">MRDEEGERDGGGGGPFRFRPARLRFPAQHPFFEDGDVQRHLRLQDAQPSAPPGGACRPPAAAAFSCPAAGCAQDFDSLASCEHHYGLLHRSACSACQRAFPSPHLLHLHLLEWHDALFGVLAEKRSLYQCLVESCPEKFKNSKERKEHLVRVHCYPSDFRFDKPVKAKSTKAARSPSRESTFPMDVWEGEDCREPAADDAMEVGPSESTEEKPPQPGAEDTPAFPPSERRLYSSSVPHTVCFGQGAKRSFQGRKKKA</sequence>
<dbReference type="PANTHER" id="PTHR21354">
    <property type="entry name" value="ZINC FINGER PROTEIN 511"/>
    <property type="match status" value="1"/>
</dbReference>